<sequence length="553" mass="61445">MYDNLFSHIQEGYCRCLSNDSTCWPSASIWQTFNQSIDGQLISSQPSAAVCNSNPSNINACNIARNKWTNSSWRSDHAGAMQAANWENSSCSIYYNSMTCNQGSVPILAVNATLPQHVQKTLRLVNTYNLRLVIKTTGHDYLGRSTAKGALLLWLHYMKHFTLLENYSLCTGKNILNAIRVGAGVQWGEVYAWLALYNLTAIGGAASTVSVSGGYLQGGGHSPLSRWKGLAADQVLEFDVIMANGRRKTVNSCQNVDLFWALRGGGGGTFAVVLSVVLRTYSSPSIISSLQVIYPSNETRYASFIHDFVEFLPTLADAGWAGYFYIRDKTFIIGLLLPNGDSEMAYTTIDQLYNKYTDFNFARSSFIQFSSFNDFFVTIVEPQNPTGKNQILGSRLIPEAIVRNKPQQVADVFFQLKGGHMSLLMGNFVAGGKVSSKTQNNSVNPAWRTALLHMIYNERWVDGTSVEEQEIIAKTVTRSVNILQTIAGGSQSGVYMNEGDPNEKYWQQKFFGTIKNYNQLKSIKNRVDPNGIFVCNKCVGSDDWSDDLNCRIY</sequence>
<evidence type="ECO:0000313" key="5">
    <source>
        <dbReference type="EMBL" id="CAF1383043.1"/>
    </source>
</evidence>
<dbReference type="PANTHER" id="PTHR13878">
    <property type="entry name" value="GULONOLACTONE OXIDASE"/>
    <property type="match status" value="1"/>
</dbReference>
<gene>
    <name evidence="4" type="ORF">BJG266_LOCUS29131</name>
    <name evidence="5" type="ORF">QVE165_LOCUS35773</name>
</gene>
<dbReference type="Pfam" id="PF01565">
    <property type="entry name" value="FAD_binding_4"/>
    <property type="match status" value="1"/>
</dbReference>
<comment type="caution">
    <text evidence="5">The sequence shown here is derived from an EMBL/GenBank/DDBJ whole genome shotgun (WGS) entry which is preliminary data.</text>
</comment>
<dbReference type="Gene3D" id="3.30.465.10">
    <property type="match status" value="2"/>
</dbReference>
<dbReference type="Proteomes" id="UP000663877">
    <property type="component" value="Unassembled WGS sequence"/>
</dbReference>
<evidence type="ECO:0000256" key="2">
    <source>
        <dbReference type="ARBA" id="ARBA00023002"/>
    </source>
</evidence>
<dbReference type="PROSITE" id="PS51387">
    <property type="entry name" value="FAD_PCMH"/>
    <property type="match status" value="1"/>
</dbReference>
<dbReference type="InterPro" id="IPR012951">
    <property type="entry name" value="BBE"/>
</dbReference>
<protein>
    <recommendedName>
        <fullName evidence="3">FAD-binding PCMH-type domain-containing protein</fullName>
    </recommendedName>
</protein>
<organism evidence="5 6">
    <name type="scientific">Adineta steineri</name>
    <dbReference type="NCBI Taxonomy" id="433720"/>
    <lineage>
        <taxon>Eukaryota</taxon>
        <taxon>Metazoa</taxon>
        <taxon>Spiralia</taxon>
        <taxon>Gnathifera</taxon>
        <taxon>Rotifera</taxon>
        <taxon>Eurotatoria</taxon>
        <taxon>Bdelloidea</taxon>
        <taxon>Adinetida</taxon>
        <taxon>Adinetidae</taxon>
        <taxon>Adineta</taxon>
    </lineage>
</organism>
<dbReference type="InterPro" id="IPR016169">
    <property type="entry name" value="FAD-bd_PCMH_sub2"/>
</dbReference>
<dbReference type="Pfam" id="PF08031">
    <property type="entry name" value="BBE"/>
    <property type="match status" value="1"/>
</dbReference>
<dbReference type="AlphaFoldDB" id="A0A815JJB3"/>
<dbReference type="PANTHER" id="PTHR13878:SF91">
    <property type="entry name" value="FAD BINDING DOMAIN PROTEIN (AFU_ORTHOLOGUE AFUA_6G12070)-RELATED"/>
    <property type="match status" value="1"/>
</dbReference>
<evidence type="ECO:0000313" key="6">
    <source>
        <dbReference type="Proteomes" id="UP000663832"/>
    </source>
</evidence>
<evidence type="ECO:0000259" key="3">
    <source>
        <dbReference type="PROSITE" id="PS51387"/>
    </source>
</evidence>
<dbReference type="InterPro" id="IPR050432">
    <property type="entry name" value="FAD-linked_Oxidoreductases_BP"/>
</dbReference>
<reference evidence="5" key="1">
    <citation type="submission" date="2021-02" db="EMBL/GenBank/DDBJ databases">
        <authorList>
            <person name="Nowell W R."/>
        </authorList>
    </citation>
    <scope>NUCLEOTIDE SEQUENCE</scope>
</reference>
<dbReference type="SUPFAM" id="SSF56176">
    <property type="entry name" value="FAD-binding/transporter-associated domain-like"/>
    <property type="match status" value="1"/>
</dbReference>
<dbReference type="EMBL" id="CAJNOM010000351">
    <property type="protein sequence ID" value="CAF1383043.1"/>
    <property type="molecule type" value="Genomic_DNA"/>
</dbReference>
<dbReference type="OrthoDB" id="9983560at2759"/>
<evidence type="ECO:0000256" key="1">
    <source>
        <dbReference type="ARBA" id="ARBA00005466"/>
    </source>
</evidence>
<dbReference type="GO" id="GO:0071949">
    <property type="term" value="F:FAD binding"/>
    <property type="evidence" value="ECO:0007669"/>
    <property type="project" value="InterPro"/>
</dbReference>
<dbReference type="Proteomes" id="UP000663832">
    <property type="component" value="Unassembled WGS sequence"/>
</dbReference>
<name>A0A815JJB3_9BILA</name>
<evidence type="ECO:0000313" key="4">
    <source>
        <dbReference type="EMBL" id="CAF1242479.1"/>
    </source>
</evidence>
<dbReference type="GO" id="GO:0016491">
    <property type="term" value="F:oxidoreductase activity"/>
    <property type="evidence" value="ECO:0007669"/>
    <property type="project" value="UniProtKB-KW"/>
</dbReference>
<comment type="similarity">
    <text evidence="1">Belongs to the oxygen-dependent FAD-linked oxidoreductase family.</text>
</comment>
<accession>A0A815JJB3</accession>
<keyword evidence="2" id="KW-0560">Oxidoreductase</keyword>
<dbReference type="EMBL" id="CAJNOI010000323">
    <property type="protein sequence ID" value="CAF1242479.1"/>
    <property type="molecule type" value="Genomic_DNA"/>
</dbReference>
<dbReference type="InterPro" id="IPR036318">
    <property type="entry name" value="FAD-bd_PCMH-like_sf"/>
</dbReference>
<keyword evidence="6" id="KW-1185">Reference proteome</keyword>
<dbReference type="InterPro" id="IPR006094">
    <property type="entry name" value="Oxid_FAD_bind_N"/>
</dbReference>
<proteinExistence type="inferred from homology"/>
<feature type="domain" description="FAD-binding PCMH-type" evidence="3">
    <location>
        <begin position="102"/>
        <end position="283"/>
    </location>
</feature>
<dbReference type="InterPro" id="IPR016166">
    <property type="entry name" value="FAD-bd_PCMH"/>
</dbReference>